<dbReference type="PROSITE" id="PS50088">
    <property type="entry name" value="ANK_REPEAT"/>
    <property type="match status" value="2"/>
</dbReference>
<evidence type="ECO:0000256" key="1">
    <source>
        <dbReference type="ARBA" id="ARBA00022737"/>
    </source>
</evidence>
<feature type="repeat" description="ANK" evidence="3">
    <location>
        <begin position="48"/>
        <end position="80"/>
    </location>
</feature>
<keyword evidence="1" id="KW-0677">Repeat</keyword>
<dbReference type="Pfam" id="PF12796">
    <property type="entry name" value="Ank_2"/>
    <property type="match status" value="1"/>
</dbReference>
<dbReference type="InterPro" id="IPR002110">
    <property type="entry name" value="Ankyrin_rpt"/>
</dbReference>
<sequence>MSAGTIEAYDVCDLAKMQMLAAAMESDTDEAIKYIRDCTVAVDACDDDRVTALQIAAATGNIQLVTALLEHGANIDLCNQVGMTAFHQACREGNLKVFEVLLQRGADIHRLTYLGSSALTLAASGGHDQIVRKLINLTVRTSGCEGYSPTPLIAASFRGNPVTLSHLVKIGKSPINEVVERLNNLSPLTCAVLCSTRPMISCLLELDADPHHIALKGRSAMGLAEYQRRSDIVDMFRDHTSKRRITTETKDLRQLIIEGDLTKIERSIQRKEIVPDGVPPTVFSTLAGNIVALRHMLIGMTLPASEAEPKLRLDSLMVAALFRDTEFCELLLTNGASTAAMNALGQTAYDLYFASTEDTEEHVRLALSVFSPRKPSVFRLSGNAGALSKMLSNSRHKFGMNSSGSDSHTAVVRMRDVFNTRTGTWAVVGRKNRKLLLAEDLIRGKRELAKRKDSKNLNRLMEVTRSLVEESQSFSAVCFYDVYSRDTDPRSSQTIDTDRLPKGELDLAVFRANSYGYRGRKGGEPQQPQQMQ</sequence>
<dbReference type="SMART" id="SM00248">
    <property type="entry name" value="ANK"/>
    <property type="match status" value="6"/>
</dbReference>
<dbReference type="PANTHER" id="PTHR24198:SF165">
    <property type="entry name" value="ANKYRIN REPEAT-CONTAINING PROTEIN-RELATED"/>
    <property type="match status" value="1"/>
</dbReference>
<name>A0AAV5W936_9BILA</name>
<comment type="caution">
    <text evidence="4">The sequence shown here is derived from an EMBL/GenBank/DDBJ whole genome shotgun (WGS) entry which is preliminary data.</text>
</comment>
<evidence type="ECO:0008006" key="6">
    <source>
        <dbReference type="Google" id="ProtNLM"/>
    </source>
</evidence>
<gene>
    <name evidence="4" type="ORF">PFISCL1PPCAC_18530</name>
</gene>
<evidence type="ECO:0000313" key="5">
    <source>
        <dbReference type="Proteomes" id="UP001432322"/>
    </source>
</evidence>
<evidence type="ECO:0000313" key="4">
    <source>
        <dbReference type="EMBL" id="GMT27233.1"/>
    </source>
</evidence>
<dbReference type="PANTHER" id="PTHR24198">
    <property type="entry name" value="ANKYRIN REPEAT AND PROTEIN KINASE DOMAIN-CONTAINING PROTEIN"/>
    <property type="match status" value="1"/>
</dbReference>
<dbReference type="InterPro" id="IPR036770">
    <property type="entry name" value="Ankyrin_rpt-contain_sf"/>
</dbReference>
<dbReference type="Proteomes" id="UP001432322">
    <property type="component" value="Unassembled WGS sequence"/>
</dbReference>
<dbReference type="PROSITE" id="PS50297">
    <property type="entry name" value="ANK_REP_REGION"/>
    <property type="match status" value="2"/>
</dbReference>
<dbReference type="EMBL" id="BTSY01000005">
    <property type="protein sequence ID" value="GMT27233.1"/>
    <property type="molecule type" value="Genomic_DNA"/>
</dbReference>
<dbReference type="Gene3D" id="1.25.40.20">
    <property type="entry name" value="Ankyrin repeat-containing domain"/>
    <property type="match status" value="2"/>
</dbReference>
<dbReference type="AlphaFoldDB" id="A0AAV5W936"/>
<dbReference type="SUPFAM" id="SSF48403">
    <property type="entry name" value="Ankyrin repeat"/>
    <property type="match status" value="1"/>
</dbReference>
<evidence type="ECO:0000256" key="2">
    <source>
        <dbReference type="ARBA" id="ARBA00023043"/>
    </source>
</evidence>
<feature type="non-terminal residue" evidence="4">
    <location>
        <position position="532"/>
    </location>
</feature>
<evidence type="ECO:0000256" key="3">
    <source>
        <dbReference type="PROSITE-ProRule" id="PRU00023"/>
    </source>
</evidence>
<reference evidence="4" key="1">
    <citation type="submission" date="2023-10" db="EMBL/GenBank/DDBJ databases">
        <title>Genome assembly of Pristionchus species.</title>
        <authorList>
            <person name="Yoshida K."/>
            <person name="Sommer R.J."/>
        </authorList>
    </citation>
    <scope>NUCLEOTIDE SEQUENCE</scope>
    <source>
        <strain evidence="4">RS5133</strain>
    </source>
</reference>
<organism evidence="4 5">
    <name type="scientific">Pristionchus fissidentatus</name>
    <dbReference type="NCBI Taxonomy" id="1538716"/>
    <lineage>
        <taxon>Eukaryota</taxon>
        <taxon>Metazoa</taxon>
        <taxon>Ecdysozoa</taxon>
        <taxon>Nematoda</taxon>
        <taxon>Chromadorea</taxon>
        <taxon>Rhabditida</taxon>
        <taxon>Rhabditina</taxon>
        <taxon>Diplogasteromorpha</taxon>
        <taxon>Diplogasteroidea</taxon>
        <taxon>Neodiplogasteridae</taxon>
        <taxon>Pristionchus</taxon>
    </lineage>
</organism>
<feature type="repeat" description="ANK" evidence="3">
    <location>
        <begin position="81"/>
        <end position="113"/>
    </location>
</feature>
<accession>A0AAV5W936</accession>
<proteinExistence type="predicted"/>
<keyword evidence="5" id="KW-1185">Reference proteome</keyword>
<protein>
    <recommendedName>
        <fullName evidence="6">Ankyrin repeat-containing protein</fullName>
    </recommendedName>
</protein>
<keyword evidence="2 3" id="KW-0040">ANK repeat</keyword>